<keyword evidence="3" id="KW-1185">Reference proteome</keyword>
<protein>
    <submittedName>
        <fullName evidence="2">7001_t:CDS:1</fullName>
    </submittedName>
</protein>
<evidence type="ECO:0000313" key="2">
    <source>
        <dbReference type="EMBL" id="CAG8530480.1"/>
    </source>
</evidence>
<dbReference type="EMBL" id="CAJVQB010001312">
    <property type="protein sequence ID" value="CAG8530480.1"/>
    <property type="molecule type" value="Genomic_DNA"/>
</dbReference>
<feature type="region of interest" description="Disordered" evidence="1">
    <location>
        <begin position="64"/>
        <end position="86"/>
    </location>
</feature>
<dbReference type="Proteomes" id="UP000789901">
    <property type="component" value="Unassembled WGS sequence"/>
</dbReference>
<dbReference type="PANTHER" id="PTHR46954:SF1">
    <property type="entry name" value="C2H2-TYPE DOMAIN-CONTAINING PROTEIN"/>
    <property type="match status" value="1"/>
</dbReference>
<evidence type="ECO:0000256" key="1">
    <source>
        <dbReference type="SAM" id="MobiDB-lite"/>
    </source>
</evidence>
<sequence length="463" mass="53480">MVKSCNPSMNQQDLMNTANKEWRKYRKESETTIKNQIKQYLIASPSIVRTTTFFLPPNLPNIPNIPNIPSSESSTSDSATQHKSSTLIREAEAKITEYEHLMANTSNKDLRQLEEKGIVEIFATRGHPSEFQKNPELLDQIHECIEYGTADKKRRKTTIKVPNVKIVAVSQSEMNPHIDEHYCLASVKMVREFASTFANHSIIISQDDKAKIGLGIPAVSRTFRSLQSFNEPVTVSDHNFPHRAKQKLIPSVYLIINPEDTNESLRQVDEEPDENPRHLKNIIEYCRFFCKLDLDYFSIYTHAPSQSAYNPVKYSMCTLSEKLAGIELPIDKFGSHLNSWSVVIDEDLARYNFEFAGQYLCEIWKCDNINGKQVYINYVDHNENPFQNNEKDSIIWLWIECHIQICHYSLNVRKCSNQSCCDEVHAKEAIDLLKENNRFLLPLMKGKDGHYLNLIHILQYMDK</sequence>
<evidence type="ECO:0000313" key="3">
    <source>
        <dbReference type="Proteomes" id="UP000789901"/>
    </source>
</evidence>
<dbReference type="PANTHER" id="PTHR46954">
    <property type="entry name" value="C2H2-TYPE DOMAIN-CONTAINING PROTEIN"/>
    <property type="match status" value="1"/>
</dbReference>
<gene>
    <name evidence="2" type="ORF">GMARGA_LOCUS3597</name>
</gene>
<accession>A0ABM8W5I5</accession>
<name>A0ABM8W5I5_GIGMA</name>
<organism evidence="2 3">
    <name type="scientific">Gigaspora margarita</name>
    <dbReference type="NCBI Taxonomy" id="4874"/>
    <lineage>
        <taxon>Eukaryota</taxon>
        <taxon>Fungi</taxon>
        <taxon>Fungi incertae sedis</taxon>
        <taxon>Mucoromycota</taxon>
        <taxon>Glomeromycotina</taxon>
        <taxon>Glomeromycetes</taxon>
        <taxon>Diversisporales</taxon>
        <taxon>Gigasporaceae</taxon>
        <taxon>Gigaspora</taxon>
    </lineage>
</organism>
<feature type="non-terminal residue" evidence="2">
    <location>
        <position position="463"/>
    </location>
</feature>
<proteinExistence type="predicted"/>
<reference evidence="2 3" key="1">
    <citation type="submission" date="2021-06" db="EMBL/GenBank/DDBJ databases">
        <authorList>
            <person name="Kallberg Y."/>
            <person name="Tangrot J."/>
            <person name="Rosling A."/>
        </authorList>
    </citation>
    <scope>NUCLEOTIDE SEQUENCE [LARGE SCALE GENOMIC DNA]</scope>
    <source>
        <strain evidence="2 3">120-4 pot B 10/14</strain>
    </source>
</reference>
<comment type="caution">
    <text evidence="2">The sequence shown here is derived from an EMBL/GenBank/DDBJ whole genome shotgun (WGS) entry which is preliminary data.</text>
</comment>
<feature type="compositionally biased region" description="Low complexity" evidence="1">
    <location>
        <begin position="64"/>
        <end position="78"/>
    </location>
</feature>